<protein>
    <recommendedName>
        <fullName evidence="2">Nephrocystin 3-like N-terminal domain-containing protein</fullName>
    </recommendedName>
</protein>
<accession>A0A067MKB0</accession>
<feature type="non-terminal residue" evidence="3">
    <location>
        <position position="115"/>
    </location>
</feature>
<feature type="non-terminal residue" evidence="3">
    <location>
        <position position="1"/>
    </location>
</feature>
<dbReference type="InParanoid" id="A0A067MKB0"/>
<dbReference type="InterPro" id="IPR056884">
    <property type="entry name" value="NPHP3-like_N"/>
</dbReference>
<evidence type="ECO:0000313" key="3">
    <source>
        <dbReference type="EMBL" id="KDQ12001.1"/>
    </source>
</evidence>
<name>A0A067MKB0_BOTB1</name>
<evidence type="ECO:0000259" key="2">
    <source>
        <dbReference type="Pfam" id="PF24883"/>
    </source>
</evidence>
<dbReference type="Proteomes" id="UP000027195">
    <property type="component" value="Unassembled WGS sequence"/>
</dbReference>
<evidence type="ECO:0000313" key="4">
    <source>
        <dbReference type="Proteomes" id="UP000027195"/>
    </source>
</evidence>
<dbReference type="STRING" id="930990.A0A067MKB0"/>
<keyword evidence="4" id="KW-1185">Reference proteome</keyword>
<evidence type="ECO:0000256" key="1">
    <source>
        <dbReference type="ARBA" id="ARBA00022737"/>
    </source>
</evidence>
<gene>
    <name evidence="3" type="ORF">BOTBODRAFT_92314</name>
</gene>
<dbReference type="OrthoDB" id="5106486at2759"/>
<dbReference type="Pfam" id="PF24883">
    <property type="entry name" value="NPHP3_N"/>
    <property type="match status" value="1"/>
</dbReference>
<feature type="domain" description="Nephrocystin 3-like N-terminal" evidence="2">
    <location>
        <begin position="31"/>
        <end position="113"/>
    </location>
</feature>
<organism evidence="3 4">
    <name type="scientific">Botryobasidium botryosum (strain FD-172 SS1)</name>
    <dbReference type="NCBI Taxonomy" id="930990"/>
    <lineage>
        <taxon>Eukaryota</taxon>
        <taxon>Fungi</taxon>
        <taxon>Dikarya</taxon>
        <taxon>Basidiomycota</taxon>
        <taxon>Agaricomycotina</taxon>
        <taxon>Agaricomycetes</taxon>
        <taxon>Cantharellales</taxon>
        <taxon>Botryobasidiaceae</taxon>
        <taxon>Botryobasidium</taxon>
    </lineage>
</organism>
<dbReference type="AlphaFoldDB" id="A0A067MKB0"/>
<dbReference type="EMBL" id="KL198053">
    <property type="protein sequence ID" value="KDQ12001.1"/>
    <property type="molecule type" value="Genomic_DNA"/>
</dbReference>
<dbReference type="HOGENOM" id="CLU_000288_6_8_1"/>
<sequence length="115" mass="12106">GVLSQLAVAATWNSHHVCLENTRASVLDDITRWVHDVPERGPNAPLFLSCGAGTGKSSIANSLAAQYDSLGSLGSTFFFDRAVAGRNAPDGLFKSVARELAARDPIIREAVVAAL</sequence>
<proteinExistence type="predicted"/>
<reference evidence="4" key="1">
    <citation type="journal article" date="2014" name="Proc. Natl. Acad. Sci. U.S.A.">
        <title>Extensive sampling of basidiomycete genomes demonstrates inadequacy of the white-rot/brown-rot paradigm for wood decay fungi.</title>
        <authorList>
            <person name="Riley R."/>
            <person name="Salamov A.A."/>
            <person name="Brown D.W."/>
            <person name="Nagy L.G."/>
            <person name="Floudas D."/>
            <person name="Held B.W."/>
            <person name="Levasseur A."/>
            <person name="Lombard V."/>
            <person name="Morin E."/>
            <person name="Otillar R."/>
            <person name="Lindquist E.A."/>
            <person name="Sun H."/>
            <person name="LaButti K.M."/>
            <person name="Schmutz J."/>
            <person name="Jabbour D."/>
            <person name="Luo H."/>
            <person name="Baker S.E."/>
            <person name="Pisabarro A.G."/>
            <person name="Walton J.D."/>
            <person name="Blanchette R.A."/>
            <person name="Henrissat B."/>
            <person name="Martin F."/>
            <person name="Cullen D."/>
            <person name="Hibbett D.S."/>
            <person name="Grigoriev I.V."/>
        </authorList>
    </citation>
    <scope>NUCLEOTIDE SEQUENCE [LARGE SCALE GENOMIC DNA]</scope>
    <source>
        <strain evidence="4">FD-172 SS1</strain>
    </source>
</reference>
<keyword evidence="1" id="KW-0677">Repeat</keyword>